<dbReference type="PANTHER" id="PTHR30572">
    <property type="entry name" value="MEMBRANE COMPONENT OF TRANSPORTER-RELATED"/>
    <property type="match status" value="1"/>
</dbReference>
<feature type="transmembrane region" description="Helical" evidence="7">
    <location>
        <begin position="375"/>
        <end position="397"/>
    </location>
</feature>
<evidence type="ECO:0000256" key="4">
    <source>
        <dbReference type="ARBA" id="ARBA00022989"/>
    </source>
</evidence>
<evidence type="ECO:0000313" key="9">
    <source>
        <dbReference type="EMBL" id="TYC87621.1"/>
    </source>
</evidence>
<dbReference type="InterPro" id="IPR050250">
    <property type="entry name" value="Macrolide_Exporter_MacB"/>
</dbReference>
<reference evidence="9 10" key="1">
    <citation type="submission" date="2019-08" db="EMBL/GenBank/DDBJ databases">
        <title>Isolation and enrichment of carboxydotrophic bacteria from anaerobic sludge for the production of bio-based chemicals from syngas.</title>
        <authorList>
            <person name="Antares A.L."/>
            <person name="Moreira J."/>
            <person name="Diender M."/>
            <person name="Parshina S.N."/>
            <person name="Stams A.J.M."/>
            <person name="Alves M."/>
            <person name="Alves J.I."/>
            <person name="Sousa D.Z."/>
        </authorList>
    </citation>
    <scope>NUCLEOTIDE SEQUENCE [LARGE SCALE GENOMIC DNA]</scope>
    <source>
        <strain evidence="9 10">JM</strain>
    </source>
</reference>
<dbReference type="GO" id="GO:0005886">
    <property type="term" value="C:plasma membrane"/>
    <property type="evidence" value="ECO:0007669"/>
    <property type="project" value="UniProtKB-SubCell"/>
</dbReference>
<evidence type="ECO:0000256" key="3">
    <source>
        <dbReference type="ARBA" id="ARBA00022692"/>
    </source>
</evidence>
<comment type="subcellular location">
    <subcellularLocation>
        <location evidence="1">Cell membrane</location>
        <topology evidence="1">Multi-pass membrane protein</topology>
    </subcellularLocation>
</comment>
<feature type="transmembrane region" description="Helical" evidence="7">
    <location>
        <begin position="731"/>
        <end position="751"/>
    </location>
</feature>
<dbReference type="PANTHER" id="PTHR30572:SF4">
    <property type="entry name" value="ABC TRANSPORTER PERMEASE YTRF"/>
    <property type="match status" value="1"/>
</dbReference>
<feature type="transmembrane region" description="Helical" evidence="7">
    <location>
        <begin position="337"/>
        <end position="355"/>
    </location>
</feature>
<accession>A0A5D0WVA3</accession>
<evidence type="ECO:0000256" key="5">
    <source>
        <dbReference type="ARBA" id="ARBA00023136"/>
    </source>
</evidence>
<dbReference type="GO" id="GO:0022857">
    <property type="term" value="F:transmembrane transporter activity"/>
    <property type="evidence" value="ECO:0007669"/>
    <property type="project" value="TreeGrafter"/>
</dbReference>
<keyword evidence="3 7" id="KW-0812">Transmembrane</keyword>
<comment type="caution">
    <text evidence="9">The sequence shown here is derived from an EMBL/GenBank/DDBJ whole genome shotgun (WGS) entry which is preliminary data.</text>
</comment>
<gene>
    <name evidence="9" type="ORF">FXB42_04000</name>
</gene>
<feature type="transmembrane region" description="Helical" evidence="7">
    <location>
        <begin position="36"/>
        <end position="59"/>
    </location>
</feature>
<dbReference type="InterPro" id="IPR003838">
    <property type="entry name" value="ABC3_permease_C"/>
</dbReference>
<sequence length="808" mass="87957">MIRIAIKSSGNFWKGWVGKMSILMIATNNIKKAKVATATLIILIAIATIFLYVGISVLANMDRFIDQKNAQTNGAHLISITDGSHDQEIQDIYQSIASYSYSEREEGMMSMSSVFQNINTGEEANSIPAVFLNLDTARKISQVKIIDPAENMPKNGVIVPYVLKVANGYQTGDTLKLTVDDASTEFAIAGFYEDLMFASPSNVSMYKLYLGNQQFQEFLAQPQYGSKCSYIAVITDDINGTEAFESQYIREIKTVMPEGTGSYASLSYGTMKTGVAIFINIIMAVLLSFSIIILAIAAIVIKFSTTTHIENNIKNIGTLAAMGYTTRQILGSILVEYLLLTAVGFTVGLAAALLISPVITNVVSASIGLRWATGLYPLAVLVSLAVIMLAVLGISYISAAKIKKITPLTALRSGIETHHFGKNRLPLDQTRLSLNTAMGFKSLIFNKRQNLIAGLIIMLLSLVTVFALASYYNFSVDKTAMIKLIGLETAEVQVTALEDEAKIFEEIAAMPGVSDTIKLNSFDGMIKYKDQESSANTRVTADYSRLKVNICVQGRMPVYDNEIAITSIVLSNLGAQMGDTVSIDYNGTTREFLVVGVTQQFNMLGRGAAITTAGMKKLLPSYQEQNLMVYLAEGQDTEKFVNRINNQYGTEQLQTNSYFASIEMMLESFEASIKIIVTGCLWIIAVIIVFVLFLVIRVRILRERTRLGVSKALGFTANQLIGQILISQMPVIIGAAVVGAIAGYFATNPLLALMLSANGILNCDFYVDPGLVLLTAIGISLLGLATVLIVAGKIRKISPCQMFEEGVD</sequence>
<evidence type="ECO:0000256" key="1">
    <source>
        <dbReference type="ARBA" id="ARBA00004651"/>
    </source>
</evidence>
<evidence type="ECO:0000256" key="7">
    <source>
        <dbReference type="SAM" id="Phobius"/>
    </source>
</evidence>
<dbReference type="EMBL" id="VSLA01000004">
    <property type="protein sequence ID" value="TYC87621.1"/>
    <property type="molecule type" value="Genomic_DNA"/>
</dbReference>
<feature type="transmembrane region" description="Helical" evidence="7">
    <location>
        <begin position="771"/>
        <end position="792"/>
    </location>
</feature>
<feature type="transmembrane region" description="Helical" evidence="7">
    <location>
        <begin position="675"/>
        <end position="696"/>
    </location>
</feature>
<feature type="domain" description="ABC3 transporter permease C-terminal" evidence="8">
    <location>
        <begin position="682"/>
        <end position="799"/>
    </location>
</feature>
<evidence type="ECO:0000256" key="6">
    <source>
        <dbReference type="ARBA" id="ARBA00038076"/>
    </source>
</evidence>
<feature type="transmembrane region" description="Helical" evidence="7">
    <location>
        <begin position="451"/>
        <end position="472"/>
    </location>
</feature>
<feature type="domain" description="ABC3 transporter permease C-terminal" evidence="8">
    <location>
        <begin position="288"/>
        <end position="407"/>
    </location>
</feature>
<proteinExistence type="inferred from homology"/>
<keyword evidence="4 7" id="KW-1133">Transmembrane helix</keyword>
<feature type="transmembrane region" description="Helical" evidence="7">
    <location>
        <begin position="275"/>
        <end position="301"/>
    </location>
</feature>
<evidence type="ECO:0000256" key="2">
    <source>
        <dbReference type="ARBA" id="ARBA00022475"/>
    </source>
</evidence>
<evidence type="ECO:0000259" key="8">
    <source>
        <dbReference type="Pfam" id="PF02687"/>
    </source>
</evidence>
<comment type="similarity">
    <text evidence="6">Belongs to the ABC-4 integral membrane protein family.</text>
</comment>
<organism evidence="9 10">
    <name type="scientific">Acetobacterium wieringae</name>
    <dbReference type="NCBI Taxonomy" id="52694"/>
    <lineage>
        <taxon>Bacteria</taxon>
        <taxon>Bacillati</taxon>
        <taxon>Bacillota</taxon>
        <taxon>Clostridia</taxon>
        <taxon>Eubacteriales</taxon>
        <taxon>Eubacteriaceae</taxon>
        <taxon>Acetobacterium</taxon>
    </lineage>
</organism>
<keyword evidence="5 7" id="KW-0472">Membrane</keyword>
<dbReference type="Pfam" id="PF02687">
    <property type="entry name" value="FtsX"/>
    <property type="match status" value="2"/>
</dbReference>
<name>A0A5D0WVA3_9FIRM</name>
<dbReference type="AlphaFoldDB" id="A0A5D0WVA3"/>
<keyword evidence="2" id="KW-1003">Cell membrane</keyword>
<protein>
    <submittedName>
        <fullName evidence="9">FtsX-like permease family protein</fullName>
    </submittedName>
</protein>
<dbReference type="Proteomes" id="UP000322619">
    <property type="component" value="Unassembled WGS sequence"/>
</dbReference>
<evidence type="ECO:0000313" key="10">
    <source>
        <dbReference type="Proteomes" id="UP000322619"/>
    </source>
</evidence>